<feature type="transmembrane region" description="Helical" evidence="1">
    <location>
        <begin position="35"/>
        <end position="53"/>
    </location>
</feature>
<keyword evidence="1" id="KW-0472">Membrane</keyword>
<keyword evidence="1" id="KW-1133">Transmembrane helix</keyword>
<evidence type="ECO:0000256" key="1">
    <source>
        <dbReference type="SAM" id="Phobius"/>
    </source>
</evidence>
<keyword evidence="1" id="KW-0812">Transmembrane</keyword>
<evidence type="ECO:0008006" key="4">
    <source>
        <dbReference type="Google" id="ProtNLM"/>
    </source>
</evidence>
<name>A0ABV2CNB0_9RHOO</name>
<proteinExistence type="predicted"/>
<evidence type="ECO:0000313" key="3">
    <source>
        <dbReference type="Proteomes" id="UP001548590"/>
    </source>
</evidence>
<evidence type="ECO:0000313" key="2">
    <source>
        <dbReference type="EMBL" id="MET1489282.1"/>
    </source>
</evidence>
<gene>
    <name evidence="2" type="ORF">ABVT11_05555</name>
</gene>
<dbReference type="RefSeq" id="WP_345924527.1">
    <property type="nucleotide sequence ID" value="NZ_JBDIVF010000001.1"/>
</dbReference>
<feature type="transmembrane region" description="Helical" evidence="1">
    <location>
        <begin position="84"/>
        <end position="102"/>
    </location>
</feature>
<accession>A0ABV2CNB0</accession>
<reference evidence="2 3" key="1">
    <citation type="submission" date="2024-07" db="EMBL/GenBank/DDBJ databases">
        <title>Uliginosibacterium paludis KCTC:42655.</title>
        <authorList>
            <person name="Kim M.K."/>
        </authorList>
    </citation>
    <scope>NUCLEOTIDE SEQUENCE [LARGE SCALE GENOMIC DNA]</scope>
    <source>
        <strain evidence="2 3">KCTC 42655</strain>
    </source>
</reference>
<keyword evidence="3" id="KW-1185">Reference proteome</keyword>
<feature type="transmembrane region" description="Helical" evidence="1">
    <location>
        <begin position="165"/>
        <end position="187"/>
    </location>
</feature>
<dbReference type="EMBL" id="JBEWLZ010000002">
    <property type="protein sequence ID" value="MET1489282.1"/>
    <property type="molecule type" value="Genomic_DNA"/>
</dbReference>
<comment type="caution">
    <text evidence="2">The sequence shown here is derived from an EMBL/GenBank/DDBJ whole genome shotgun (WGS) entry which is preliminary data.</text>
</comment>
<feature type="transmembrane region" description="Helical" evidence="1">
    <location>
        <begin position="134"/>
        <end position="159"/>
    </location>
</feature>
<feature type="transmembrane region" description="Helical" evidence="1">
    <location>
        <begin position="58"/>
        <end position="78"/>
    </location>
</feature>
<protein>
    <recommendedName>
        <fullName evidence="4">Transmembrane protein</fullName>
    </recommendedName>
</protein>
<sequence length="215" mass="24004">MSGKQFLRLALLAPFGLAYLWLGHQASTSSDPSLASLLIGLAPLAFSAFVLALQARSVWLLGLCVGSLALIFTHLGFLRANAPWVYFVQHAGMHALLGLMFGRTLGGAHADALCSKVSQVVFGREQLDEAYYLYTWRVTVAWTVYFALTTLLSILLFWLAPLEIWSVYANLLTPFIIGAIFVIEFAIRLRVLPRDRHASIAQTIRAYREYSQRRP</sequence>
<dbReference type="Proteomes" id="UP001548590">
    <property type="component" value="Unassembled WGS sequence"/>
</dbReference>
<organism evidence="2 3">
    <name type="scientific">Uliginosibacterium paludis</name>
    <dbReference type="NCBI Taxonomy" id="1615952"/>
    <lineage>
        <taxon>Bacteria</taxon>
        <taxon>Pseudomonadati</taxon>
        <taxon>Pseudomonadota</taxon>
        <taxon>Betaproteobacteria</taxon>
        <taxon>Rhodocyclales</taxon>
        <taxon>Zoogloeaceae</taxon>
        <taxon>Uliginosibacterium</taxon>
    </lineage>
</organism>